<keyword evidence="15" id="KW-0175">Coiled coil</keyword>
<evidence type="ECO:0000256" key="7">
    <source>
        <dbReference type="ARBA" id="ARBA00022741"/>
    </source>
</evidence>
<comment type="subcellular location">
    <subcellularLocation>
        <location evidence="2">Membrane</location>
    </subcellularLocation>
</comment>
<keyword evidence="6" id="KW-0808">Transferase</keyword>
<dbReference type="InterPro" id="IPR001789">
    <property type="entry name" value="Sig_transdc_resp-reg_receiver"/>
</dbReference>
<evidence type="ECO:0000256" key="8">
    <source>
        <dbReference type="ARBA" id="ARBA00022777"/>
    </source>
</evidence>
<feature type="coiled-coil region" evidence="15">
    <location>
        <begin position="654"/>
        <end position="685"/>
    </location>
</feature>
<dbReference type="Pfam" id="PF00512">
    <property type="entry name" value="HisKA"/>
    <property type="match status" value="1"/>
</dbReference>
<dbReference type="SMART" id="SM00086">
    <property type="entry name" value="PAC"/>
    <property type="match status" value="5"/>
</dbReference>
<dbReference type="PANTHER" id="PTHR43047:SF72">
    <property type="entry name" value="OSMOSENSING HISTIDINE PROTEIN KINASE SLN1"/>
    <property type="match status" value="1"/>
</dbReference>
<evidence type="ECO:0000256" key="14">
    <source>
        <dbReference type="PROSITE-ProRule" id="PRU00169"/>
    </source>
</evidence>
<dbReference type="SUPFAM" id="SSF55785">
    <property type="entry name" value="PYP-like sensor domain (PAS domain)"/>
    <property type="match status" value="6"/>
</dbReference>
<dbReference type="Pfam" id="PF02518">
    <property type="entry name" value="HATPase_c"/>
    <property type="match status" value="1"/>
</dbReference>
<comment type="caution">
    <text evidence="14">Lacks conserved residue(s) required for the propagation of feature annotation.</text>
</comment>
<dbReference type="RefSeq" id="WP_316435531.1">
    <property type="nucleotide sequence ID" value="NZ_CP053586.1"/>
</dbReference>
<feature type="modified residue" description="4-aspartylphosphate" evidence="14">
    <location>
        <position position="1292"/>
    </location>
</feature>
<feature type="domain" description="Histidine kinase" evidence="16">
    <location>
        <begin position="971"/>
        <end position="1217"/>
    </location>
</feature>
<dbReference type="InterPro" id="IPR013767">
    <property type="entry name" value="PAS_fold"/>
</dbReference>
<keyword evidence="9" id="KW-0067">ATP-binding</keyword>
<dbReference type="Pfam" id="PF08448">
    <property type="entry name" value="PAS_4"/>
    <property type="match status" value="3"/>
</dbReference>
<dbReference type="CDD" id="cd00082">
    <property type="entry name" value="HisKA"/>
    <property type="match status" value="1"/>
</dbReference>
<dbReference type="InterPro" id="IPR004358">
    <property type="entry name" value="Sig_transdc_His_kin-like_C"/>
</dbReference>
<proteinExistence type="inferred from homology"/>
<dbReference type="CDD" id="cd16922">
    <property type="entry name" value="HATPase_EvgS-ArcB-TorS-like"/>
    <property type="match status" value="1"/>
</dbReference>
<dbReference type="SMART" id="SM00387">
    <property type="entry name" value="HATPase_c"/>
    <property type="match status" value="1"/>
</dbReference>
<evidence type="ECO:0000256" key="3">
    <source>
        <dbReference type="ARBA" id="ARBA00006402"/>
    </source>
</evidence>
<feature type="domain" description="PAS" evidence="18">
    <location>
        <begin position="537"/>
        <end position="609"/>
    </location>
</feature>
<feature type="domain" description="Response regulatory" evidence="17">
    <location>
        <begin position="1243"/>
        <end position="1361"/>
    </location>
</feature>
<organism evidence="20">
    <name type="scientific">Leptolyngbya sp. NK1-12</name>
    <dbReference type="NCBI Taxonomy" id="2547451"/>
    <lineage>
        <taxon>Bacteria</taxon>
        <taxon>Bacillati</taxon>
        <taxon>Cyanobacteriota</taxon>
        <taxon>Cyanophyceae</taxon>
        <taxon>Leptolyngbyales</taxon>
        <taxon>Leptolyngbyaceae</taxon>
        <taxon>Leptolyngbya group</taxon>
        <taxon>Leptolyngbya</taxon>
    </lineage>
</organism>
<dbReference type="SMART" id="SM00388">
    <property type="entry name" value="HisKA"/>
    <property type="match status" value="1"/>
</dbReference>
<protein>
    <recommendedName>
        <fullName evidence="13">Circadian input-output histidine kinase CikA</fullName>
        <ecNumber evidence="4">2.7.13.3</ecNumber>
    </recommendedName>
</protein>
<feature type="domain" description="PAC" evidence="19">
    <location>
        <begin position="880"/>
        <end position="935"/>
    </location>
</feature>
<evidence type="ECO:0000256" key="1">
    <source>
        <dbReference type="ARBA" id="ARBA00000085"/>
    </source>
</evidence>
<dbReference type="CDD" id="cd00130">
    <property type="entry name" value="PAS"/>
    <property type="match status" value="4"/>
</dbReference>
<name>A0AA96WUW2_9CYAN</name>
<dbReference type="GO" id="GO:0000155">
    <property type="term" value="F:phosphorelay sensor kinase activity"/>
    <property type="evidence" value="ECO:0007669"/>
    <property type="project" value="InterPro"/>
</dbReference>
<evidence type="ECO:0000259" key="18">
    <source>
        <dbReference type="PROSITE" id="PS50112"/>
    </source>
</evidence>
<dbReference type="InterPro" id="IPR036890">
    <property type="entry name" value="HATPase_C_sf"/>
</dbReference>
<dbReference type="EC" id="2.7.13.3" evidence="4"/>
<dbReference type="GO" id="GO:0005886">
    <property type="term" value="C:plasma membrane"/>
    <property type="evidence" value="ECO:0007669"/>
    <property type="project" value="TreeGrafter"/>
</dbReference>
<feature type="coiled-coil region" evidence="15">
    <location>
        <begin position="129"/>
        <end position="170"/>
    </location>
</feature>
<evidence type="ECO:0000256" key="10">
    <source>
        <dbReference type="ARBA" id="ARBA00023012"/>
    </source>
</evidence>
<keyword evidence="10" id="KW-0902">Two-component regulatory system</keyword>
<comment type="catalytic activity">
    <reaction evidence="1">
        <text>ATP + protein L-histidine = ADP + protein N-phospho-L-histidine.</text>
        <dbReference type="EC" id="2.7.13.3"/>
    </reaction>
</comment>
<dbReference type="InterPro" id="IPR000700">
    <property type="entry name" value="PAS-assoc_C"/>
</dbReference>
<dbReference type="SMART" id="SM00091">
    <property type="entry name" value="PAS"/>
    <property type="match status" value="6"/>
</dbReference>
<dbReference type="InterPro" id="IPR005467">
    <property type="entry name" value="His_kinase_dom"/>
</dbReference>
<dbReference type="InterPro" id="IPR013656">
    <property type="entry name" value="PAS_4"/>
</dbReference>
<dbReference type="InterPro" id="IPR035965">
    <property type="entry name" value="PAS-like_dom_sf"/>
</dbReference>
<evidence type="ECO:0000256" key="13">
    <source>
        <dbReference type="ARBA" id="ARBA00074306"/>
    </source>
</evidence>
<evidence type="ECO:0000256" key="6">
    <source>
        <dbReference type="ARBA" id="ARBA00022679"/>
    </source>
</evidence>
<dbReference type="InterPro" id="IPR011006">
    <property type="entry name" value="CheY-like_superfamily"/>
</dbReference>
<dbReference type="FunFam" id="3.30.565.10:FF:000010">
    <property type="entry name" value="Sensor histidine kinase RcsC"/>
    <property type="match status" value="1"/>
</dbReference>
<evidence type="ECO:0000256" key="15">
    <source>
        <dbReference type="SAM" id="Coils"/>
    </source>
</evidence>
<evidence type="ECO:0000256" key="9">
    <source>
        <dbReference type="ARBA" id="ARBA00022840"/>
    </source>
</evidence>
<comment type="similarity">
    <text evidence="3">In the N-terminal section; belongs to the phytochrome family.</text>
</comment>
<evidence type="ECO:0000256" key="5">
    <source>
        <dbReference type="ARBA" id="ARBA00022553"/>
    </source>
</evidence>
<dbReference type="InterPro" id="IPR000014">
    <property type="entry name" value="PAS"/>
</dbReference>
<dbReference type="SUPFAM" id="SSF47384">
    <property type="entry name" value="Homodimeric domain of signal transducing histidine kinase"/>
    <property type="match status" value="1"/>
</dbReference>
<gene>
    <name evidence="20" type="ORF">HJG54_13605</name>
</gene>
<evidence type="ECO:0000313" key="20">
    <source>
        <dbReference type="EMBL" id="WNZ23787.1"/>
    </source>
</evidence>
<evidence type="ECO:0000256" key="4">
    <source>
        <dbReference type="ARBA" id="ARBA00012438"/>
    </source>
</evidence>
<evidence type="ECO:0000256" key="12">
    <source>
        <dbReference type="ARBA" id="ARBA00023306"/>
    </source>
</evidence>
<dbReference type="SUPFAM" id="SSF55874">
    <property type="entry name" value="ATPase domain of HSP90 chaperone/DNA topoisomerase II/histidine kinase"/>
    <property type="match status" value="1"/>
</dbReference>
<dbReference type="PROSITE" id="PS50109">
    <property type="entry name" value="HIS_KIN"/>
    <property type="match status" value="1"/>
</dbReference>
<dbReference type="PANTHER" id="PTHR43047">
    <property type="entry name" value="TWO-COMPONENT HISTIDINE PROTEIN KINASE"/>
    <property type="match status" value="1"/>
</dbReference>
<dbReference type="InterPro" id="IPR003594">
    <property type="entry name" value="HATPase_dom"/>
</dbReference>
<dbReference type="NCBIfam" id="TIGR00229">
    <property type="entry name" value="sensory_box"/>
    <property type="match status" value="5"/>
</dbReference>
<dbReference type="Pfam" id="PF00989">
    <property type="entry name" value="PAS"/>
    <property type="match status" value="1"/>
</dbReference>
<dbReference type="Gene3D" id="1.10.287.130">
    <property type="match status" value="1"/>
</dbReference>
<dbReference type="InterPro" id="IPR001610">
    <property type="entry name" value="PAC"/>
</dbReference>
<evidence type="ECO:0000256" key="2">
    <source>
        <dbReference type="ARBA" id="ARBA00004370"/>
    </source>
</evidence>
<feature type="coiled-coil region" evidence="15">
    <location>
        <begin position="926"/>
        <end position="957"/>
    </location>
</feature>
<dbReference type="InterPro" id="IPR013655">
    <property type="entry name" value="PAS_fold_3"/>
</dbReference>
<dbReference type="PRINTS" id="PR00344">
    <property type="entry name" value="BCTRLSENSOR"/>
</dbReference>
<dbReference type="PROSITE" id="PS50112">
    <property type="entry name" value="PAS"/>
    <property type="match status" value="3"/>
</dbReference>
<feature type="domain" description="PAC" evidence="19">
    <location>
        <begin position="611"/>
        <end position="663"/>
    </location>
</feature>
<dbReference type="Gene3D" id="3.30.565.10">
    <property type="entry name" value="Histidine kinase-like ATPase, C-terminal domain"/>
    <property type="match status" value="1"/>
</dbReference>
<dbReference type="PROSITE" id="PS50110">
    <property type="entry name" value="RESPONSE_REGULATORY"/>
    <property type="match status" value="2"/>
</dbReference>
<dbReference type="GO" id="GO:0006355">
    <property type="term" value="P:regulation of DNA-templated transcription"/>
    <property type="evidence" value="ECO:0007669"/>
    <property type="project" value="InterPro"/>
</dbReference>
<dbReference type="Gene3D" id="3.40.50.2300">
    <property type="match status" value="2"/>
</dbReference>
<reference evidence="20" key="1">
    <citation type="submission" date="2020-05" db="EMBL/GenBank/DDBJ databases">
        <authorList>
            <person name="Zhu T."/>
            <person name="Keshari N."/>
            <person name="Lu X."/>
        </authorList>
    </citation>
    <scope>NUCLEOTIDE SEQUENCE</scope>
    <source>
        <strain evidence="20">NK1-12</strain>
    </source>
</reference>
<dbReference type="SMART" id="SM00448">
    <property type="entry name" value="REC"/>
    <property type="match status" value="2"/>
</dbReference>
<dbReference type="InterPro" id="IPR003661">
    <property type="entry name" value="HisK_dim/P_dom"/>
</dbReference>
<evidence type="ECO:0000259" key="16">
    <source>
        <dbReference type="PROSITE" id="PS50109"/>
    </source>
</evidence>
<dbReference type="FunFam" id="1.10.287.130:FF:000038">
    <property type="entry name" value="Sensory transduction histidine kinase"/>
    <property type="match status" value="1"/>
</dbReference>
<dbReference type="GO" id="GO:0009927">
    <property type="term" value="F:histidine phosphotransfer kinase activity"/>
    <property type="evidence" value="ECO:0007669"/>
    <property type="project" value="TreeGrafter"/>
</dbReference>
<dbReference type="GO" id="GO:0005524">
    <property type="term" value="F:ATP binding"/>
    <property type="evidence" value="ECO:0007669"/>
    <property type="project" value="UniProtKB-KW"/>
</dbReference>
<dbReference type="PROSITE" id="PS50113">
    <property type="entry name" value="PAC"/>
    <property type="match status" value="3"/>
</dbReference>
<keyword evidence="12" id="KW-0131">Cell cycle</keyword>
<dbReference type="Pfam" id="PF13426">
    <property type="entry name" value="PAS_9"/>
    <property type="match status" value="1"/>
</dbReference>
<keyword evidence="5 14" id="KW-0597">Phosphoprotein</keyword>
<evidence type="ECO:0000259" key="17">
    <source>
        <dbReference type="PROSITE" id="PS50110"/>
    </source>
</evidence>
<dbReference type="EMBL" id="CP053586">
    <property type="protein sequence ID" value="WNZ23787.1"/>
    <property type="molecule type" value="Genomic_DNA"/>
</dbReference>
<dbReference type="InterPro" id="IPR036097">
    <property type="entry name" value="HisK_dim/P_sf"/>
</dbReference>
<accession>A0AA96WUW2</accession>
<dbReference type="Pfam" id="PF00072">
    <property type="entry name" value="Response_reg"/>
    <property type="match status" value="2"/>
</dbReference>
<keyword evidence="7" id="KW-0547">Nucleotide-binding</keyword>
<evidence type="ECO:0000259" key="19">
    <source>
        <dbReference type="PROSITE" id="PS50113"/>
    </source>
</evidence>
<keyword evidence="11" id="KW-0472">Membrane</keyword>
<dbReference type="SUPFAM" id="SSF52172">
    <property type="entry name" value="CheY-like"/>
    <property type="match status" value="2"/>
</dbReference>
<feature type="domain" description="PAC" evidence="19">
    <location>
        <begin position="483"/>
        <end position="536"/>
    </location>
</feature>
<feature type="domain" description="PAS" evidence="18">
    <location>
        <begin position="682"/>
        <end position="752"/>
    </location>
</feature>
<feature type="domain" description="PAS" evidence="18">
    <location>
        <begin position="807"/>
        <end position="881"/>
    </location>
</feature>
<sequence>MNTPTILCVDDEQDVLLTLRTQLMQDFPDYMVETAERGDEALTLVDALMAKGVEIPLVIVAQNMPGMQGDELLMALHARHPEMLKVMLTEQIRIKDVVNVVYQGSLYRFITKPWDETDLSLTVAEALRRYQQDQQIARQQAALEQANRELEALNTEQKRLEMTLRDSEEQNRAILSAVPDIMTIINAEGQYLSFSRNQFMGELIASENSDLTGLHVNDILPPELAIQYLTAIRQALNTGEIQTFEQQIQFGDRIQYEEARIVPYQSDRVLCLVRNISERKQIELEISRSRDLREAIFNESTDALFLVDPDTLLTVDCNKRAIEMFEADRKESLINIEGHTLQCHPFTVEELQQISDEVHTQGFWSREIEYITLKGNSFWGNLAANRISVADRHLNLVRVTDISNRKRAELALAEVESQQRSILENVPSFITKVGRDGRMLFVNRLAAGFSLDDVIGHTVDEFTAPESRAIQRDTLAEVFATGRTLTIETLGTGDNGKPATYEVRIAPIQTEGQIDAAILVATDISERRQTELALQQSEARFRQLADTVSEGFFVFEVASFQYSYVNPAYEAIVGIPFQEINSVSSWLDSVHPDDREQVEAGLQRELQGEVFDKEYRFIRPDGELRWLRCRAFPIVDQTGAVIRIVGTVDDISDRKQAEIALQQLNEELEQRVQQRTQELARSEQDLRTIFNNVYDAIFIHDLNGTILDVNDRALELHGAARDQLLAATIADLSAPDTPRERISEMRQQVQTGKRIQFEWKARRFGDHSSFDAEISLKKTTLGNQPVCIVGVRDISDRKQAEAQLREQEQFLRSIYEGVNQPIFVGTVLPDQSVRQLGWNPSAARLMGKSSEEVAGRPLEEIFAAEDAAEVIQRYAQSITTKQPFTVEERITFQGQPRWVLSTYNPLINEAGQVHRVVSTLYDITDRKQLEQELLQINAELERRVEERTLDLEQAMRAAEAASRAKSTFLANMSHELRTPLNAILGFSQLLSRDTTLPPEQQQRVNIINRSGEHLLNLINDILEMSKIEAGRVNLTLKNFDLFDLLKSLEELFRLKAESKGLRLVIQSDADVPQYIQADEGKLRQVLINLLSNAIKFTQAGSVTLRVQAESAKNEKLVAQSERAQARAQARAQDPALIGSQFFIRFEVADTGPGIDLPDREVVFEPFVQTEIGQNSQEGTGLGLPISRQFVQLMGGDLTVESLPGQGATFRFTIPVALVQAVDLSAERPIRRMIGLAPNQPVYRLLVVEDNPENRQFLVQLLQSVGFEVQAASNGQDAVTLWQQWAPHLIWMDMRMPVMDGYEATRRIRSLVSPFHSPPKILALTASAFGDESAAILAAGCDDLVCKPATEASLFRKIAEHLGVCYVYAEQPDGLEPEALALETTSPENAAQLNQQLVDVLPLMPSEWIEQLQQAARRADEELILQLLEQLPPTQTSLADALRALVNEFQLEQLIELTGNVTKAL</sequence>
<evidence type="ECO:0000256" key="11">
    <source>
        <dbReference type="ARBA" id="ARBA00023136"/>
    </source>
</evidence>
<feature type="domain" description="Response regulatory" evidence="17">
    <location>
        <begin position="5"/>
        <end position="127"/>
    </location>
</feature>
<dbReference type="Pfam" id="PF08447">
    <property type="entry name" value="PAS_3"/>
    <property type="match status" value="1"/>
</dbReference>
<dbReference type="Gene3D" id="3.30.450.20">
    <property type="entry name" value="PAS domain"/>
    <property type="match status" value="6"/>
</dbReference>
<keyword evidence="8" id="KW-0418">Kinase</keyword>
<dbReference type="CDD" id="cd17546">
    <property type="entry name" value="REC_hyHK_CKI1_RcsC-like"/>
    <property type="match status" value="1"/>
</dbReference>